<dbReference type="PANTHER" id="PTHR14009">
    <property type="entry name" value="LEUCINE ZIPPER-EF-HAND CONTAINING TRANSMEMBRANE PROTEIN"/>
    <property type="match status" value="1"/>
</dbReference>
<dbReference type="OrthoDB" id="73691at2759"/>
<evidence type="ECO:0000256" key="2">
    <source>
        <dbReference type="SAM" id="Phobius"/>
    </source>
</evidence>
<dbReference type="GO" id="GO:0030003">
    <property type="term" value="P:intracellular monoatomic cation homeostasis"/>
    <property type="evidence" value="ECO:0007669"/>
    <property type="project" value="TreeGrafter"/>
</dbReference>
<evidence type="ECO:0000256" key="1">
    <source>
        <dbReference type="SAM" id="MobiDB-lite"/>
    </source>
</evidence>
<feature type="compositionally biased region" description="Polar residues" evidence="1">
    <location>
        <begin position="83"/>
        <end position="92"/>
    </location>
</feature>
<keyword evidence="2" id="KW-0472">Membrane</keyword>
<evidence type="ECO:0000313" key="4">
    <source>
        <dbReference type="Proteomes" id="UP000001261"/>
    </source>
</evidence>
<proteinExistence type="predicted"/>
<keyword evidence="2" id="KW-0812">Transmembrane</keyword>
<dbReference type="RefSeq" id="XP_001248278.1">
    <property type="nucleotide sequence ID" value="XM_001248277.2"/>
</dbReference>
<dbReference type="InterPro" id="IPR044202">
    <property type="entry name" value="LETM1/MDM38-like"/>
</dbReference>
<protein>
    <submittedName>
        <fullName evidence="3">Uncharacterized protein</fullName>
    </submittedName>
</protein>
<organism evidence="3 4">
    <name type="scientific">Coccidioides immitis (strain RS)</name>
    <name type="common">Valley fever fungus</name>
    <dbReference type="NCBI Taxonomy" id="246410"/>
    <lineage>
        <taxon>Eukaryota</taxon>
        <taxon>Fungi</taxon>
        <taxon>Dikarya</taxon>
        <taxon>Ascomycota</taxon>
        <taxon>Pezizomycotina</taxon>
        <taxon>Eurotiomycetes</taxon>
        <taxon>Eurotiomycetidae</taxon>
        <taxon>Onygenales</taxon>
        <taxon>Onygenaceae</taxon>
        <taxon>Coccidioides</taxon>
    </lineage>
</organism>
<dbReference type="VEuPathDB" id="FungiDB:CIMG_02049"/>
<feature type="region of interest" description="Disordered" evidence="1">
    <location>
        <begin position="46"/>
        <end position="98"/>
    </location>
</feature>
<dbReference type="Proteomes" id="UP000001261">
    <property type="component" value="Unassembled WGS sequence"/>
</dbReference>
<dbReference type="GeneID" id="4566426"/>
<dbReference type="InParanoid" id="A0A0E1RYT8"/>
<evidence type="ECO:0000313" key="3">
    <source>
        <dbReference type="EMBL" id="EAS36695.1"/>
    </source>
</evidence>
<dbReference type="EMBL" id="GG704911">
    <property type="protein sequence ID" value="EAS36695.1"/>
    <property type="molecule type" value="Genomic_DNA"/>
</dbReference>
<keyword evidence="2" id="KW-1133">Transmembrane helix</keyword>
<accession>A0A0E1RYT8</accession>
<keyword evidence="4" id="KW-1185">Reference proteome</keyword>
<dbReference type="GO" id="GO:0005743">
    <property type="term" value="C:mitochondrial inner membrane"/>
    <property type="evidence" value="ECO:0007669"/>
    <property type="project" value="InterPro"/>
</dbReference>
<dbReference type="AlphaFoldDB" id="A0A0E1RYT8"/>
<name>A0A0E1RYT8_COCIM</name>
<dbReference type="KEGG" id="cim:CIMG_02049"/>
<feature type="transmembrane region" description="Helical" evidence="2">
    <location>
        <begin position="191"/>
        <end position="213"/>
    </location>
</feature>
<dbReference type="PANTHER" id="PTHR14009:SF6">
    <property type="entry name" value="LETM1 RBD DOMAIN-CONTAINING PROTEIN"/>
    <property type="match status" value="1"/>
</dbReference>
<gene>
    <name evidence="3" type="ORF">CIMG_02049</name>
</gene>
<reference evidence="4" key="1">
    <citation type="journal article" date="2009" name="Genome Res.">
        <title>Comparative genomic analyses of the human fungal pathogens Coccidioides and their relatives.</title>
        <authorList>
            <person name="Sharpton T.J."/>
            <person name="Stajich J.E."/>
            <person name="Rounsley S.D."/>
            <person name="Gardner M.J."/>
            <person name="Wortman J.R."/>
            <person name="Jordar V.S."/>
            <person name="Maiti R."/>
            <person name="Kodira C.D."/>
            <person name="Neafsey D.E."/>
            <person name="Zeng Q."/>
            <person name="Hung C.-Y."/>
            <person name="McMahan C."/>
            <person name="Muszewska A."/>
            <person name="Grynberg M."/>
            <person name="Mandel M.A."/>
            <person name="Kellner E.M."/>
            <person name="Barker B.M."/>
            <person name="Galgiani J.N."/>
            <person name="Orbach M.J."/>
            <person name="Kirkland T.N."/>
            <person name="Cole G.T."/>
            <person name="Henn M.R."/>
            <person name="Birren B.W."/>
            <person name="Taylor J.W."/>
        </authorList>
    </citation>
    <scope>NUCLEOTIDE SEQUENCE [LARGE SCALE GENOMIC DNA]</scope>
    <source>
        <strain evidence="4">RS</strain>
    </source>
</reference>
<sequence>MISQRSARSGFAAASTCRTNVTMLIFPIPLRQRAICHGVAHFSSSSAARKPASPSDKSSQVQPVSHSASSSTSTSVHPHLSSALNPPQSTRPAQLELPEKSANSSGMFKYYISLGKAYYAFYKTGLKNVYHNYRAAAPIRKRLGFSGYLPTSLPPRSLSGTAAFEQLVRKEGVTRAEFQLLRRSAYDIRRMIPFVLILIVCGEFTPLIVLALGSRVTPLTCRIPKQLEKERRLKLDRKSAALHAAVTSFEKEWLNATTLPKSIASAVRHASANDILSSCAVLGLSKSHRLPAYIPGFMQATFVNLVYRPKLRRWLEYLSVDDSLMREAGGAAGLTADEVRIAVEERGGVDVGADRIRDEEKVKIMRRWLERWIEEGGKA</sequence>
<feature type="compositionally biased region" description="Low complexity" evidence="1">
    <location>
        <begin position="46"/>
        <end position="82"/>
    </location>
</feature>
<reference evidence="4" key="2">
    <citation type="journal article" date="2010" name="Genome Res.">
        <title>Population genomic sequencing of Coccidioides fungi reveals recent hybridization and transposon control.</title>
        <authorList>
            <person name="Neafsey D.E."/>
            <person name="Barker B.M."/>
            <person name="Sharpton T.J."/>
            <person name="Stajich J.E."/>
            <person name="Park D.J."/>
            <person name="Whiston E."/>
            <person name="Hung C.-Y."/>
            <person name="McMahan C."/>
            <person name="White J."/>
            <person name="Sykes S."/>
            <person name="Heiman D."/>
            <person name="Young S."/>
            <person name="Zeng Q."/>
            <person name="Abouelleil A."/>
            <person name="Aftuck L."/>
            <person name="Bessette D."/>
            <person name="Brown A."/>
            <person name="FitzGerald M."/>
            <person name="Lui A."/>
            <person name="Macdonald J.P."/>
            <person name="Priest M."/>
            <person name="Orbach M.J."/>
            <person name="Galgiani J.N."/>
            <person name="Kirkland T.N."/>
            <person name="Cole G.T."/>
            <person name="Birren B.W."/>
            <person name="Henn M.R."/>
            <person name="Taylor J.W."/>
            <person name="Rounsley S.D."/>
        </authorList>
    </citation>
    <scope>GENOME REANNOTATION</scope>
    <source>
        <strain evidence="4">RS</strain>
    </source>
</reference>
<dbReference type="OMA" id="HYVPKTF"/>